<dbReference type="NCBIfam" id="TIGR04256">
    <property type="entry name" value="GxxExxY"/>
    <property type="match status" value="1"/>
</dbReference>
<dbReference type="RefSeq" id="WP_345321143.1">
    <property type="nucleotide sequence ID" value="NZ_BAABGA010000022.1"/>
</dbReference>
<gene>
    <name evidence="1" type="ORF">GCM10023156_17010</name>
</gene>
<keyword evidence="2" id="KW-1185">Reference proteome</keyword>
<comment type="caution">
    <text evidence="1">The sequence shown here is derived from an EMBL/GenBank/DDBJ whole genome shotgun (WGS) entry which is preliminary data.</text>
</comment>
<dbReference type="EMBL" id="BAABGA010000022">
    <property type="protein sequence ID" value="GAA4450604.1"/>
    <property type="molecule type" value="Genomic_DNA"/>
</dbReference>
<evidence type="ECO:0000313" key="1">
    <source>
        <dbReference type="EMBL" id="GAA4450604.1"/>
    </source>
</evidence>
<protein>
    <submittedName>
        <fullName evidence="1">GxxExxY protein</fullName>
    </submittedName>
</protein>
<dbReference type="InterPro" id="IPR026350">
    <property type="entry name" value="GxxExxY"/>
</dbReference>
<evidence type="ECO:0000313" key="2">
    <source>
        <dbReference type="Proteomes" id="UP001500840"/>
    </source>
</evidence>
<dbReference type="Pfam" id="PF13366">
    <property type="entry name" value="PDDEXK_3"/>
    <property type="match status" value="1"/>
</dbReference>
<dbReference type="Proteomes" id="UP001500840">
    <property type="component" value="Unassembled WGS sequence"/>
</dbReference>
<accession>A0ABP8MIP1</accession>
<reference evidence="2" key="1">
    <citation type="journal article" date="2019" name="Int. J. Syst. Evol. Microbiol.">
        <title>The Global Catalogue of Microorganisms (GCM) 10K type strain sequencing project: providing services to taxonomists for standard genome sequencing and annotation.</title>
        <authorList>
            <consortium name="The Broad Institute Genomics Platform"/>
            <consortium name="The Broad Institute Genome Sequencing Center for Infectious Disease"/>
            <person name="Wu L."/>
            <person name="Ma J."/>
        </authorList>
    </citation>
    <scope>NUCLEOTIDE SEQUENCE [LARGE SCALE GENOMIC DNA]</scope>
    <source>
        <strain evidence="2">JCM 17759</strain>
    </source>
</reference>
<sequence length="127" mass="15097">MFKQEGYDFMGAAFEVYNEQGYGMAEEIYQQSLEIELGLRNILFVSKAELDVYYKNNLLNTKYRPDLLVFSEIVVELKSLKELCSDHEAQLFNYMRISRKRVGYLVNYGCRDGLQWKRFILDDLHQK</sequence>
<proteinExistence type="predicted"/>
<name>A0ABP8MIP1_9BACT</name>
<organism evidence="1 2">
    <name type="scientific">Novipirellula rosea</name>
    <dbReference type="NCBI Taxonomy" id="1031540"/>
    <lineage>
        <taxon>Bacteria</taxon>
        <taxon>Pseudomonadati</taxon>
        <taxon>Planctomycetota</taxon>
        <taxon>Planctomycetia</taxon>
        <taxon>Pirellulales</taxon>
        <taxon>Pirellulaceae</taxon>
        <taxon>Novipirellula</taxon>
    </lineage>
</organism>